<dbReference type="Pfam" id="PF07963">
    <property type="entry name" value="N_methyl"/>
    <property type="match status" value="1"/>
</dbReference>
<dbReference type="PROSITE" id="PS00409">
    <property type="entry name" value="PROKAR_NTER_METHYL"/>
    <property type="match status" value="1"/>
</dbReference>
<feature type="transmembrane region" description="Helical" evidence="1">
    <location>
        <begin position="12"/>
        <end position="32"/>
    </location>
</feature>
<name>A0ABQ6E4W9_9GAMM</name>
<evidence type="ECO:0000313" key="3">
    <source>
        <dbReference type="Proteomes" id="UP001157353"/>
    </source>
</evidence>
<accession>A0ABQ6E4W9</accession>
<keyword evidence="3" id="KW-1185">Reference proteome</keyword>
<dbReference type="Proteomes" id="UP001157353">
    <property type="component" value="Unassembled WGS sequence"/>
</dbReference>
<proteinExistence type="predicted"/>
<dbReference type="InterPro" id="IPR012902">
    <property type="entry name" value="N_methyl_site"/>
</dbReference>
<comment type="caution">
    <text evidence="2">The sequence shown here is derived from an EMBL/GenBank/DDBJ whole genome shotgun (WGS) entry which is preliminary data.</text>
</comment>
<dbReference type="SUPFAM" id="SSF54523">
    <property type="entry name" value="Pili subunits"/>
    <property type="match status" value="1"/>
</dbReference>
<keyword evidence="1" id="KW-0812">Transmembrane</keyword>
<reference evidence="3" key="1">
    <citation type="journal article" date="2019" name="Int. J. Syst. Evol. Microbiol.">
        <title>The Global Catalogue of Microorganisms (GCM) 10K type strain sequencing project: providing services to taxonomists for standard genome sequencing and annotation.</title>
        <authorList>
            <consortium name="The Broad Institute Genomics Platform"/>
            <consortium name="The Broad Institute Genome Sequencing Center for Infectious Disease"/>
            <person name="Wu L."/>
            <person name="Ma J."/>
        </authorList>
    </citation>
    <scope>NUCLEOTIDE SEQUENCE [LARGE SCALE GENOMIC DNA]</scope>
    <source>
        <strain evidence="3">NBRC 103166</strain>
    </source>
</reference>
<dbReference type="RefSeq" id="WP_284205337.1">
    <property type="nucleotide sequence ID" value="NZ_BSPQ01000019.1"/>
</dbReference>
<protein>
    <recommendedName>
        <fullName evidence="4">Prepilin-type N-terminal cleavage/methylation domain-containing protein</fullName>
    </recommendedName>
</protein>
<evidence type="ECO:0000313" key="2">
    <source>
        <dbReference type="EMBL" id="GLS92240.1"/>
    </source>
</evidence>
<keyword evidence="1" id="KW-1133">Transmembrane helix</keyword>
<dbReference type="NCBIfam" id="TIGR02532">
    <property type="entry name" value="IV_pilin_GFxxxE"/>
    <property type="match status" value="1"/>
</dbReference>
<dbReference type="InterPro" id="IPR045584">
    <property type="entry name" value="Pilin-like"/>
</dbReference>
<sequence>MGLFDKRLNQGFTLIELVVVIIVLAVLAVVAVPKFVNRTSFEDYTVRDQLIARLRLVQLQGMNADPKDDASKNACYWLVVKSDCFYNEHTSKSGGSCANPSQGSVCNNESYNEFAPVKFPTGMLDTKKYRFDLQGKLVEGDNSITIDGDNGLSITIETEGFIHAQ</sequence>
<evidence type="ECO:0000256" key="1">
    <source>
        <dbReference type="SAM" id="Phobius"/>
    </source>
</evidence>
<evidence type="ECO:0008006" key="4">
    <source>
        <dbReference type="Google" id="ProtNLM"/>
    </source>
</evidence>
<organism evidence="2 3">
    <name type="scientific">Psychromonas marina</name>
    <dbReference type="NCBI Taxonomy" id="88364"/>
    <lineage>
        <taxon>Bacteria</taxon>
        <taxon>Pseudomonadati</taxon>
        <taxon>Pseudomonadota</taxon>
        <taxon>Gammaproteobacteria</taxon>
        <taxon>Alteromonadales</taxon>
        <taxon>Psychromonadaceae</taxon>
        <taxon>Psychromonas</taxon>
    </lineage>
</organism>
<dbReference type="Gene3D" id="3.30.700.10">
    <property type="entry name" value="Glycoprotein, Type 4 Pilin"/>
    <property type="match status" value="1"/>
</dbReference>
<keyword evidence="1" id="KW-0472">Membrane</keyword>
<gene>
    <name evidence="2" type="ORF">GCM10007916_33100</name>
</gene>
<dbReference type="EMBL" id="BSPQ01000019">
    <property type="protein sequence ID" value="GLS92240.1"/>
    <property type="molecule type" value="Genomic_DNA"/>
</dbReference>